<dbReference type="GO" id="GO:0006952">
    <property type="term" value="P:defense response"/>
    <property type="evidence" value="ECO:0007669"/>
    <property type="project" value="UniProtKB-KW"/>
</dbReference>
<evidence type="ECO:0000256" key="2">
    <source>
        <dbReference type="ARBA" id="ARBA00006574"/>
    </source>
</evidence>
<evidence type="ECO:0000313" key="10">
    <source>
        <dbReference type="Proteomes" id="UP001157418"/>
    </source>
</evidence>
<organism evidence="9 10">
    <name type="scientific">Lactuca virosa</name>
    <dbReference type="NCBI Taxonomy" id="75947"/>
    <lineage>
        <taxon>Eukaryota</taxon>
        <taxon>Viridiplantae</taxon>
        <taxon>Streptophyta</taxon>
        <taxon>Embryophyta</taxon>
        <taxon>Tracheophyta</taxon>
        <taxon>Spermatophyta</taxon>
        <taxon>Magnoliopsida</taxon>
        <taxon>eudicotyledons</taxon>
        <taxon>Gunneridae</taxon>
        <taxon>Pentapetalae</taxon>
        <taxon>asterids</taxon>
        <taxon>campanulids</taxon>
        <taxon>Asterales</taxon>
        <taxon>Asteraceae</taxon>
        <taxon>Cichorioideae</taxon>
        <taxon>Cichorieae</taxon>
        <taxon>Lactucinae</taxon>
        <taxon>Lactuca</taxon>
    </lineage>
</organism>
<keyword evidence="8" id="KW-0732">Signal</keyword>
<feature type="signal peptide" evidence="8">
    <location>
        <begin position="1"/>
        <end position="19"/>
    </location>
</feature>
<evidence type="ECO:0000313" key="9">
    <source>
        <dbReference type="EMBL" id="CAH1412891.1"/>
    </source>
</evidence>
<keyword evidence="5" id="KW-1133">Transmembrane helix</keyword>
<comment type="similarity">
    <text evidence="2">Belongs to the MLO family.</text>
</comment>
<keyword evidence="7" id="KW-0568">Pathogenesis-related protein</keyword>
<gene>
    <name evidence="9" type="ORF">LVIROSA_LOCUS878</name>
</gene>
<dbReference type="PANTHER" id="PTHR31942">
    <property type="entry name" value="MLO-LIKE PROTEIN 1"/>
    <property type="match status" value="1"/>
</dbReference>
<protein>
    <submittedName>
        <fullName evidence="9">Uncharacterized protein</fullName>
    </submittedName>
</protein>
<comment type="caution">
    <text evidence="9">The sequence shown here is derived from an EMBL/GenBank/DDBJ whole genome shotgun (WGS) entry which is preliminary data.</text>
</comment>
<evidence type="ECO:0000256" key="4">
    <source>
        <dbReference type="ARBA" id="ARBA00022821"/>
    </source>
</evidence>
<reference evidence="9 10" key="1">
    <citation type="submission" date="2022-01" db="EMBL/GenBank/DDBJ databases">
        <authorList>
            <person name="Xiong W."/>
            <person name="Schranz E."/>
        </authorList>
    </citation>
    <scope>NUCLEOTIDE SEQUENCE [LARGE SCALE GENOMIC DNA]</scope>
</reference>
<dbReference type="EMBL" id="CAKMRJ010000001">
    <property type="protein sequence ID" value="CAH1412891.1"/>
    <property type="molecule type" value="Genomic_DNA"/>
</dbReference>
<dbReference type="InterPro" id="IPR004326">
    <property type="entry name" value="Mlo"/>
</dbReference>
<evidence type="ECO:0000256" key="7">
    <source>
        <dbReference type="ARBA" id="ARBA00023265"/>
    </source>
</evidence>
<keyword evidence="3" id="KW-0812">Transmembrane</keyword>
<evidence type="ECO:0000256" key="3">
    <source>
        <dbReference type="ARBA" id="ARBA00022692"/>
    </source>
</evidence>
<keyword evidence="4" id="KW-0611">Plant defense</keyword>
<evidence type="ECO:0000256" key="1">
    <source>
        <dbReference type="ARBA" id="ARBA00004141"/>
    </source>
</evidence>
<dbReference type="Proteomes" id="UP001157418">
    <property type="component" value="Unassembled WGS sequence"/>
</dbReference>
<proteinExistence type="inferred from homology"/>
<sequence>MMRLGFLSLLLIVCEESVANICIPKSAGKSFLPCEDHESNAEQAGRCADQISLISRNGVQQLQFLISILPISHVLSGIRDVLGKRKSKDVAANDDVELRYNFQHNFQKL</sequence>
<feature type="chain" id="PRO_5043829698" evidence="8">
    <location>
        <begin position="20"/>
        <end position="109"/>
    </location>
</feature>
<evidence type="ECO:0000256" key="5">
    <source>
        <dbReference type="ARBA" id="ARBA00022989"/>
    </source>
</evidence>
<dbReference type="GO" id="GO:0016020">
    <property type="term" value="C:membrane"/>
    <property type="evidence" value="ECO:0007669"/>
    <property type="project" value="UniProtKB-SubCell"/>
</dbReference>
<keyword evidence="10" id="KW-1185">Reference proteome</keyword>
<keyword evidence="6" id="KW-0472">Membrane</keyword>
<accession>A0AAU9LHH4</accession>
<evidence type="ECO:0000256" key="6">
    <source>
        <dbReference type="ARBA" id="ARBA00023136"/>
    </source>
</evidence>
<dbReference type="PANTHER" id="PTHR31942:SF72">
    <property type="entry name" value="MLO-LIKE PROTEIN"/>
    <property type="match status" value="1"/>
</dbReference>
<dbReference type="AlphaFoldDB" id="A0AAU9LHH4"/>
<dbReference type="Pfam" id="PF03094">
    <property type="entry name" value="Mlo"/>
    <property type="match status" value="1"/>
</dbReference>
<evidence type="ECO:0000256" key="8">
    <source>
        <dbReference type="SAM" id="SignalP"/>
    </source>
</evidence>
<name>A0AAU9LHH4_9ASTR</name>
<comment type="subcellular location">
    <subcellularLocation>
        <location evidence="1">Membrane</location>
        <topology evidence="1">Multi-pass membrane protein</topology>
    </subcellularLocation>
</comment>